<comment type="caution">
    <text evidence="3">The sequence shown here is derived from an EMBL/GenBank/DDBJ whole genome shotgun (WGS) entry which is preliminary data.</text>
</comment>
<organism evidence="3 4">
    <name type="scientific">Scytalidium lignicola</name>
    <name type="common">Hyphomycete</name>
    <dbReference type="NCBI Taxonomy" id="5539"/>
    <lineage>
        <taxon>Eukaryota</taxon>
        <taxon>Fungi</taxon>
        <taxon>Dikarya</taxon>
        <taxon>Ascomycota</taxon>
        <taxon>Pezizomycotina</taxon>
        <taxon>Leotiomycetes</taxon>
        <taxon>Leotiomycetes incertae sedis</taxon>
        <taxon>Scytalidium</taxon>
    </lineage>
</organism>
<proteinExistence type="inferred from homology"/>
<dbReference type="InterPro" id="IPR016040">
    <property type="entry name" value="NAD(P)-bd_dom"/>
</dbReference>
<dbReference type="GO" id="GO:0042602">
    <property type="term" value="F:riboflavin reductase (NADPH) activity"/>
    <property type="evidence" value="ECO:0007669"/>
    <property type="project" value="TreeGrafter"/>
</dbReference>
<sequence>MRHHILLLGGSGICGIIFARAALAAGHSLTLYVRTPLKVPEDIRSHVDVSIIQGQLDDVERLRQAASCGADTFVSFAGPTLGSKDGTPITSALKLLYPMLLESGTINRVLVLSTPSYPAPEDTHSLKWFTAIHCYIRLLGGDTYKEINGISNATTELGDKVAWTIFRVPLLKGTRLDENDGDVAEAFVGNGKDGLSLDRGRLALWVLKEMDEKKWVRLCPLISNA</sequence>
<dbReference type="SUPFAM" id="SSF51735">
    <property type="entry name" value="NAD(P)-binding Rossmann-fold domains"/>
    <property type="match status" value="1"/>
</dbReference>
<evidence type="ECO:0000313" key="4">
    <source>
        <dbReference type="Proteomes" id="UP000258309"/>
    </source>
</evidence>
<dbReference type="GO" id="GO:0004074">
    <property type="term" value="F:biliverdin reductase [NAD(P)H] activity"/>
    <property type="evidence" value="ECO:0007669"/>
    <property type="project" value="TreeGrafter"/>
</dbReference>
<dbReference type="PANTHER" id="PTHR43355">
    <property type="entry name" value="FLAVIN REDUCTASE (NADPH)"/>
    <property type="match status" value="1"/>
</dbReference>
<dbReference type="OMA" id="NNYKRAM"/>
<name>A0A3E2HG78_SCYLI</name>
<feature type="non-terminal residue" evidence="3">
    <location>
        <position position="225"/>
    </location>
</feature>
<gene>
    <name evidence="3" type="ORF">B7463_g3916</name>
</gene>
<dbReference type="STRING" id="5539.A0A3E2HG78"/>
<comment type="similarity">
    <text evidence="1">Belongs to the avfA family.</text>
</comment>
<dbReference type="EMBL" id="NCSJ02000055">
    <property type="protein sequence ID" value="RFU32426.1"/>
    <property type="molecule type" value="Genomic_DNA"/>
</dbReference>
<dbReference type="InterPro" id="IPR051606">
    <property type="entry name" value="Polyketide_Oxido-like"/>
</dbReference>
<dbReference type="Pfam" id="PF13460">
    <property type="entry name" value="NAD_binding_10"/>
    <property type="match status" value="1"/>
</dbReference>
<feature type="domain" description="NAD(P)-binding" evidence="2">
    <location>
        <begin position="9"/>
        <end position="211"/>
    </location>
</feature>
<accession>A0A3E2HG78</accession>
<keyword evidence="4" id="KW-1185">Reference proteome</keyword>
<evidence type="ECO:0000313" key="3">
    <source>
        <dbReference type="EMBL" id="RFU32426.1"/>
    </source>
</evidence>
<dbReference type="Proteomes" id="UP000258309">
    <property type="component" value="Unassembled WGS sequence"/>
</dbReference>
<dbReference type="Gene3D" id="3.40.50.720">
    <property type="entry name" value="NAD(P)-binding Rossmann-like Domain"/>
    <property type="match status" value="1"/>
</dbReference>
<evidence type="ECO:0000259" key="2">
    <source>
        <dbReference type="Pfam" id="PF13460"/>
    </source>
</evidence>
<feature type="non-terminal residue" evidence="3">
    <location>
        <position position="1"/>
    </location>
</feature>
<evidence type="ECO:0000256" key="1">
    <source>
        <dbReference type="ARBA" id="ARBA00038376"/>
    </source>
</evidence>
<protein>
    <recommendedName>
        <fullName evidence="2">NAD(P)-binding domain-containing protein</fullName>
    </recommendedName>
</protein>
<dbReference type="InterPro" id="IPR036291">
    <property type="entry name" value="NAD(P)-bd_dom_sf"/>
</dbReference>
<reference evidence="3 4" key="1">
    <citation type="submission" date="2018-05" db="EMBL/GenBank/DDBJ databases">
        <title>Draft genome sequence of Scytalidium lignicola DSM 105466, a ubiquitous saprotrophic fungus.</title>
        <authorList>
            <person name="Buettner E."/>
            <person name="Gebauer A.M."/>
            <person name="Hofrichter M."/>
            <person name="Liers C."/>
            <person name="Kellner H."/>
        </authorList>
    </citation>
    <scope>NUCLEOTIDE SEQUENCE [LARGE SCALE GENOMIC DNA]</scope>
    <source>
        <strain evidence="3 4">DSM 105466</strain>
    </source>
</reference>
<dbReference type="OrthoDB" id="10254221at2759"/>
<dbReference type="AlphaFoldDB" id="A0A3E2HG78"/>
<dbReference type="PANTHER" id="PTHR43355:SF2">
    <property type="entry name" value="FLAVIN REDUCTASE (NADPH)"/>
    <property type="match status" value="1"/>
</dbReference>